<dbReference type="STRING" id="104663.SAMN04488121_101482"/>
<keyword evidence="9" id="KW-0808">Transferase</keyword>
<dbReference type="InterPro" id="IPR011712">
    <property type="entry name" value="Sig_transdc_His_kin_sub3_dim/P"/>
</dbReference>
<gene>
    <name evidence="21" type="ORF">SAMN04488121_101482</name>
</gene>
<evidence type="ECO:0000256" key="18">
    <source>
        <dbReference type="ARBA" id="ARBA00030800"/>
    </source>
</evidence>
<dbReference type="PRINTS" id="PR00344">
    <property type="entry name" value="BCTRLSENSOR"/>
</dbReference>
<keyword evidence="19" id="KW-0812">Transmembrane</keyword>
<dbReference type="InterPro" id="IPR036890">
    <property type="entry name" value="HATPase_C_sf"/>
</dbReference>
<evidence type="ECO:0000256" key="3">
    <source>
        <dbReference type="ARBA" id="ARBA00004496"/>
    </source>
</evidence>
<evidence type="ECO:0000256" key="2">
    <source>
        <dbReference type="ARBA" id="ARBA00001966"/>
    </source>
</evidence>
<evidence type="ECO:0000256" key="1">
    <source>
        <dbReference type="ARBA" id="ARBA00000085"/>
    </source>
</evidence>
<dbReference type="Proteomes" id="UP000199045">
    <property type="component" value="Unassembled WGS sequence"/>
</dbReference>
<feature type="transmembrane region" description="Helical" evidence="19">
    <location>
        <begin position="7"/>
        <end position="33"/>
    </location>
</feature>
<evidence type="ECO:0000256" key="17">
    <source>
        <dbReference type="ARBA" id="ARBA00024827"/>
    </source>
</evidence>
<keyword evidence="19" id="KW-0472">Membrane</keyword>
<keyword evidence="16" id="KW-0411">Iron-sulfur</keyword>
<dbReference type="GO" id="GO:0046983">
    <property type="term" value="F:protein dimerization activity"/>
    <property type="evidence" value="ECO:0007669"/>
    <property type="project" value="InterPro"/>
</dbReference>
<proteinExistence type="predicted"/>
<evidence type="ECO:0000313" key="22">
    <source>
        <dbReference type="Proteomes" id="UP000199045"/>
    </source>
</evidence>
<keyword evidence="7" id="KW-0963">Cytoplasm</keyword>
<dbReference type="PANTHER" id="PTHR24421:SF10">
    <property type="entry name" value="NITRATE_NITRITE SENSOR PROTEIN NARQ"/>
    <property type="match status" value="1"/>
</dbReference>
<dbReference type="Gene3D" id="3.30.565.10">
    <property type="entry name" value="Histidine kinase-like ATPase, C-terminal domain"/>
    <property type="match status" value="1"/>
</dbReference>
<evidence type="ECO:0000256" key="19">
    <source>
        <dbReference type="SAM" id="Phobius"/>
    </source>
</evidence>
<evidence type="ECO:0000256" key="7">
    <source>
        <dbReference type="ARBA" id="ARBA00022490"/>
    </source>
</evidence>
<dbReference type="SUPFAM" id="SSF55874">
    <property type="entry name" value="ATPase domain of HSP90 chaperone/DNA topoisomerase II/histidine kinase"/>
    <property type="match status" value="1"/>
</dbReference>
<dbReference type="GO" id="GO:0051539">
    <property type="term" value="F:4 iron, 4 sulfur cluster binding"/>
    <property type="evidence" value="ECO:0007669"/>
    <property type="project" value="UniProtKB-KW"/>
</dbReference>
<dbReference type="Pfam" id="PF07730">
    <property type="entry name" value="HisKA_3"/>
    <property type="match status" value="1"/>
</dbReference>
<comment type="cofactor">
    <cofactor evidence="2">
        <name>[4Fe-4S] cluster</name>
        <dbReference type="ChEBI" id="CHEBI:49883"/>
    </cofactor>
</comment>
<evidence type="ECO:0000256" key="10">
    <source>
        <dbReference type="ARBA" id="ARBA00022723"/>
    </source>
</evidence>
<comment type="catalytic activity">
    <reaction evidence="1">
        <text>ATP + protein L-histidine = ADP + protein N-phospho-L-histidine.</text>
        <dbReference type="EC" id="2.7.13.3"/>
    </reaction>
</comment>
<keyword evidence="6" id="KW-0004">4Fe-4S</keyword>
<sequence>MQDANKQIIIIIIAVIAVLLFLGILFLIMIWAYNNRKQQVEVEKLQMKHDFDRQLLQSTLEIQEETFNNISQELHDHVGQLLSLAKVQLNIMEQRAEQPPGSLQEVKDTIGQAMTILRDIAKGLSTERVQMFSLAGNIDQEAERINRSGATHVVFQLEGTERPMEAQGKLILFRIIQEALQNVLKHAAAAEVIITCKYMTDLLYVSICDNGTGFNVEEALSRKNGLGLQHITSRAAVLGGLANITSSTGKGTIITITIPNV</sequence>
<evidence type="ECO:0000256" key="5">
    <source>
        <dbReference type="ARBA" id="ARBA00017322"/>
    </source>
</evidence>
<reference evidence="21 22" key="1">
    <citation type="submission" date="2016-10" db="EMBL/GenBank/DDBJ databases">
        <authorList>
            <person name="de Groot N.N."/>
        </authorList>
    </citation>
    <scope>NUCLEOTIDE SEQUENCE [LARGE SCALE GENOMIC DNA]</scope>
    <source>
        <strain evidence="21 22">DSM 527</strain>
    </source>
</reference>
<dbReference type="Pfam" id="PF02518">
    <property type="entry name" value="HATPase_c"/>
    <property type="match status" value="1"/>
</dbReference>
<keyword evidence="8" id="KW-0597">Phosphoprotein</keyword>
<dbReference type="GO" id="GO:0005737">
    <property type="term" value="C:cytoplasm"/>
    <property type="evidence" value="ECO:0007669"/>
    <property type="project" value="UniProtKB-SubCell"/>
</dbReference>
<dbReference type="RefSeq" id="WP_089828628.1">
    <property type="nucleotide sequence ID" value="NZ_FNBN01000001.1"/>
</dbReference>
<evidence type="ECO:0000259" key="20">
    <source>
        <dbReference type="PROSITE" id="PS50109"/>
    </source>
</evidence>
<evidence type="ECO:0000313" key="21">
    <source>
        <dbReference type="EMBL" id="SDF00171.1"/>
    </source>
</evidence>
<keyword evidence="14" id="KW-0408">Iron</keyword>
<evidence type="ECO:0000256" key="11">
    <source>
        <dbReference type="ARBA" id="ARBA00022741"/>
    </source>
</evidence>
<dbReference type="InterPro" id="IPR050482">
    <property type="entry name" value="Sensor_HK_TwoCompSys"/>
</dbReference>
<dbReference type="GO" id="GO:0046872">
    <property type="term" value="F:metal ion binding"/>
    <property type="evidence" value="ECO:0007669"/>
    <property type="project" value="UniProtKB-KW"/>
</dbReference>
<protein>
    <recommendedName>
        <fullName evidence="5">Oxygen sensor histidine kinase NreB</fullName>
        <ecNumber evidence="4">2.7.13.3</ecNumber>
    </recommendedName>
    <alternativeName>
        <fullName evidence="18">Nitrogen regulation protein B</fullName>
    </alternativeName>
</protein>
<evidence type="ECO:0000256" key="6">
    <source>
        <dbReference type="ARBA" id="ARBA00022485"/>
    </source>
</evidence>
<evidence type="ECO:0000256" key="8">
    <source>
        <dbReference type="ARBA" id="ARBA00022553"/>
    </source>
</evidence>
<organism evidence="21 22">
    <name type="scientific">Chitinophaga filiformis</name>
    <name type="common">Myxococcus filiformis</name>
    <name type="synonym">Flexibacter filiformis</name>
    <dbReference type="NCBI Taxonomy" id="104663"/>
    <lineage>
        <taxon>Bacteria</taxon>
        <taxon>Pseudomonadati</taxon>
        <taxon>Bacteroidota</taxon>
        <taxon>Chitinophagia</taxon>
        <taxon>Chitinophagales</taxon>
        <taxon>Chitinophagaceae</taxon>
        <taxon>Chitinophaga</taxon>
    </lineage>
</organism>
<evidence type="ECO:0000256" key="14">
    <source>
        <dbReference type="ARBA" id="ARBA00023004"/>
    </source>
</evidence>
<evidence type="ECO:0000256" key="12">
    <source>
        <dbReference type="ARBA" id="ARBA00022777"/>
    </source>
</evidence>
<name>A0A1G7HII0_CHIFI</name>
<comment type="subcellular location">
    <subcellularLocation>
        <location evidence="3">Cytoplasm</location>
    </subcellularLocation>
</comment>
<dbReference type="GO" id="GO:0000155">
    <property type="term" value="F:phosphorelay sensor kinase activity"/>
    <property type="evidence" value="ECO:0007669"/>
    <property type="project" value="InterPro"/>
</dbReference>
<evidence type="ECO:0000256" key="4">
    <source>
        <dbReference type="ARBA" id="ARBA00012438"/>
    </source>
</evidence>
<evidence type="ECO:0000256" key="16">
    <source>
        <dbReference type="ARBA" id="ARBA00023014"/>
    </source>
</evidence>
<dbReference type="EMBL" id="FNBN01000001">
    <property type="protein sequence ID" value="SDF00171.1"/>
    <property type="molecule type" value="Genomic_DNA"/>
</dbReference>
<accession>A0A1G7HII0</accession>
<evidence type="ECO:0000256" key="15">
    <source>
        <dbReference type="ARBA" id="ARBA00023012"/>
    </source>
</evidence>
<dbReference type="PANTHER" id="PTHR24421">
    <property type="entry name" value="NITRATE/NITRITE SENSOR PROTEIN NARX-RELATED"/>
    <property type="match status" value="1"/>
</dbReference>
<dbReference type="Gene3D" id="1.20.5.1930">
    <property type="match status" value="1"/>
</dbReference>
<feature type="domain" description="Histidine kinase" evidence="20">
    <location>
        <begin position="69"/>
        <end position="261"/>
    </location>
</feature>
<dbReference type="EC" id="2.7.13.3" evidence="4"/>
<evidence type="ECO:0000256" key="13">
    <source>
        <dbReference type="ARBA" id="ARBA00022840"/>
    </source>
</evidence>
<comment type="function">
    <text evidence="17">Member of the two-component regulatory system NreB/NreC involved in the control of dissimilatory nitrate/nitrite reduction in response to oxygen. NreB functions as a direct oxygen sensor histidine kinase which is autophosphorylated, in the absence of oxygen, probably at the conserved histidine residue, and transfers its phosphate group probably to a conserved aspartate residue of NreC. NreB/NreC activates the expression of the nitrate (narGHJI) and nitrite (nir) reductase operons, as well as the putative nitrate transporter gene narT.</text>
</comment>
<keyword evidence="10" id="KW-0479">Metal-binding</keyword>
<dbReference type="InterPro" id="IPR004358">
    <property type="entry name" value="Sig_transdc_His_kin-like_C"/>
</dbReference>
<dbReference type="PROSITE" id="PS50109">
    <property type="entry name" value="HIS_KIN"/>
    <property type="match status" value="1"/>
</dbReference>
<dbReference type="InterPro" id="IPR003594">
    <property type="entry name" value="HATPase_dom"/>
</dbReference>
<dbReference type="GO" id="GO:0005524">
    <property type="term" value="F:ATP binding"/>
    <property type="evidence" value="ECO:0007669"/>
    <property type="project" value="UniProtKB-KW"/>
</dbReference>
<evidence type="ECO:0000256" key="9">
    <source>
        <dbReference type="ARBA" id="ARBA00022679"/>
    </source>
</evidence>
<keyword evidence="11" id="KW-0547">Nucleotide-binding</keyword>
<dbReference type="InterPro" id="IPR005467">
    <property type="entry name" value="His_kinase_dom"/>
</dbReference>
<keyword evidence="13" id="KW-0067">ATP-binding</keyword>
<dbReference type="CDD" id="cd16917">
    <property type="entry name" value="HATPase_UhpB-NarQ-NarX-like"/>
    <property type="match status" value="1"/>
</dbReference>
<dbReference type="GO" id="GO:0016020">
    <property type="term" value="C:membrane"/>
    <property type="evidence" value="ECO:0007669"/>
    <property type="project" value="InterPro"/>
</dbReference>
<keyword evidence="12 21" id="KW-0418">Kinase</keyword>
<keyword evidence="15" id="KW-0902">Two-component regulatory system</keyword>
<dbReference type="AlphaFoldDB" id="A0A1G7HII0"/>
<keyword evidence="19" id="KW-1133">Transmembrane helix</keyword>
<dbReference type="OrthoDB" id="5401121at2"/>